<dbReference type="SUPFAM" id="SSF52540">
    <property type="entry name" value="P-loop containing nucleoside triphosphate hydrolases"/>
    <property type="match status" value="1"/>
</dbReference>
<dbReference type="InterPro" id="IPR027640">
    <property type="entry name" value="Kinesin-like_fam"/>
</dbReference>
<dbReference type="SMART" id="SM00033">
    <property type="entry name" value="CH"/>
    <property type="match status" value="1"/>
</dbReference>
<feature type="compositionally biased region" description="Polar residues" evidence="8">
    <location>
        <begin position="784"/>
        <end position="801"/>
    </location>
</feature>
<organism evidence="11 12">
    <name type="scientific">Cynara cardunculus var. scolymus</name>
    <name type="common">Globe artichoke</name>
    <name type="synonym">Cynara scolymus</name>
    <dbReference type="NCBI Taxonomy" id="59895"/>
    <lineage>
        <taxon>Eukaryota</taxon>
        <taxon>Viridiplantae</taxon>
        <taxon>Streptophyta</taxon>
        <taxon>Embryophyta</taxon>
        <taxon>Tracheophyta</taxon>
        <taxon>Spermatophyta</taxon>
        <taxon>Magnoliopsida</taxon>
        <taxon>eudicotyledons</taxon>
        <taxon>Gunneridae</taxon>
        <taxon>Pentapetalae</taxon>
        <taxon>asterids</taxon>
        <taxon>campanulids</taxon>
        <taxon>Asterales</taxon>
        <taxon>Asteraceae</taxon>
        <taxon>Carduoideae</taxon>
        <taxon>Cardueae</taxon>
        <taxon>Carduinae</taxon>
        <taxon>Cynara</taxon>
    </lineage>
</organism>
<feature type="region of interest" description="Disordered" evidence="8">
    <location>
        <begin position="779"/>
        <end position="862"/>
    </location>
</feature>
<comment type="similarity">
    <text evidence="1">Belongs to the TRAFAC class myosin-kinesin ATPase superfamily. Kinesin family. KIN-14 subfamily.</text>
</comment>
<dbReference type="GO" id="GO:0007018">
    <property type="term" value="P:microtubule-based movement"/>
    <property type="evidence" value="ECO:0007669"/>
    <property type="project" value="InterPro"/>
</dbReference>
<dbReference type="GO" id="GO:0008017">
    <property type="term" value="F:microtubule binding"/>
    <property type="evidence" value="ECO:0007669"/>
    <property type="project" value="InterPro"/>
</dbReference>
<feature type="compositionally biased region" description="Low complexity" evidence="8">
    <location>
        <begin position="824"/>
        <end position="851"/>
    </location>
</feature>
<dbReference type="InterPro" id="IPR001715">
    <property type="entry name" value="CH_dom"/>
</dbReference>
<keyword evidence="5" id="KW-0175">Coiled coil</keyword>
<accession>A0A103YL12</accession>
<comment type="caution">
    <text evidence="11">The sequence shown here is derived from an EMBL/GenBank/DDBJ whole genome shotgun (WGS) entry which is preliminary data.</text>
</comment>
<keyword evidence="4 7" id="KW-0067">ATP-binding</keyword>
<dbReference type="Proteomes" id="UP000243975">
    <property type="component" value="Unassembled WGS sequence"/>
</dbReference>
<dbReference type="SUPFAM" id="SSF47576">
    <property type="entry name" value="Calponin-homology domain, CH-domain"/>
    <property type="match status" value="1"/>
</dbReference>
<dbReference type="SMART" id="SM00129">
    <property type="entry name" value="KISc"/>
    <property type="match status" value="1"/>
</dbReference>
<proteinExistence type="inferred from homology"/>
<dbReference type="EMBL" id="LEKV01000951">
    <property type="protein sequence ID" value="KVI11024.1"/>
    <property type="molecule type" value="Genomic_DNA"/>
</dbReference>
<keyword evidence="2" id="KW-0493">Microtubule</keyword>
<keyword evidence="3 7" id="KW-0547">Nucleotide-binding</keyword>
<keyword evidence="12" id="KW-1185">Reference proteome</keyword>
<evidence type="ECO:0000256" key="2">
    <source>
        <dbReference type="ARBA" id="ARBA00022701"/>
    </source>
</evidence>
<dbReference type="AlphaFoldDB" id="A0A103YL12"/>
<dbReference type="PRINTS" id="PR00380">
    <property type="entry name" value="KINESINHEAVY"/>
</dbReference>
<sequence length="862" mass="95762">MAGTGDIALKMASDDYPTRRKEAARWLRKTVGVVVAKDLPAEPSEEDFLQGLRSGMILCNLVNKLQPGAIPKVVEAPSAVFNEPDAEALSAYYENIRNFLVAVEDLGLPTFDFDDLEEGGDFSKVVDCLLALKSFSDWKKLGGSGSRKFSGSKSSPSAKSFNRRNSEPSMTPLSRTQSVGSDKSFDTLDQSGNASDANEESDSGPLFTIVCDLLEDKEEEDIPIIVENILNKLTEEFENRLVKRIQRVSLVTSHGLSTTETPRTLSEAIKEQERLAREEQERLEREEQERIAREEQERLRKQQEEEERAAREEQERIKRHKELLEERERLRKMKKEDRERAKREQQERIKREKELRAQEKAARKEEERMAKEQELRNTLSTAKIGVQSMQKDYLEEADNLGKQVRSVCQAAAGYKKVLEENRKLYNQVQDLKGNIRVYCRIRPFLPGQENCVTSVDYIDDDTVTVIVPSKSGREGRKASMFTKVFGPSATQEDVFADTQPLIRSVLDGFNVCIFAYGQTGSGKTYTLTGPSDLTPETMGVNYRALKDLFLISEERKDDMSYEISVNMLEIYNDEVRDLLVTDGIEIRNGAQKGMNVPDANLVPVTSTDEVVNLMNLSKKNRAVSSTDTHDSGSRSHSFLTVHVFGKDLTTGTKIRGCMHLVDLAGSEKIDDSEDEAAHVSKSLSAFGDVMVALALKSSKVNYKSCKLTQLLQDALGGQAKILVFVHVHPDLDEALETVNTLKFIERFSTVEGGAGKSGEVRELKEQIALLKAALAKKEAGEGQSQELRTSASLQELSTNSPRKGDLEDDSIDDSDDNAGKAKNPSAKQPAQSPAAKKAAAGAAAPKVAKQQTAVDSKKKKGK</sequence>
<dbReference type="Pfam" id="PF00225">
    <property type="entry name" value="Kinesin"/>
    <property type="match status" value="1"/>
</dbReference>
<dbReference type="FunFam" id="3.40.850.10:FF:000044">
    <property type="entry name" value="p-loop containing nucleoside triphosphate hydrolases superfamily protein"/>
    <property type="match status" value="1"/>
</dbReference>
<feature type="domain" description="Kinesin motor" evidence="10">
    <location>
        <begin position="434"/>
        <end position="750"/>
    </location>
</feature>
<dbReference type="Gene3D" id="1.10.418.10">
    <property type="entry name" value="Calponin-like domain"/>
    <property type="match status" value="1"/>
</dbReference>
<evidence type="ECO:0000313" key="12">
    <source>
        <dbReference type="Proteomes" id="UP000243975"/>
    </source>
</evidence>
<evidence type="ECO:0000313" key="11">
    <source>
        <dbReference type="EMBL" id="KVI11024.1"/>
    </source>
</evidence>
<evidence type="ECO:0000256" key="4">
    <source>
        <dbReference type="ARBA" id="ARBA00022840"/>
    </source>
</evidence>
<dbReference type="Pfam" id="PF00307">
    <property type="entry name" value="CH"/>
    <property type="match status" value="1"/>
</dbReference>
<evidence type="ECO:0000259" key="9">
    <source>
        <dbReference type="PROSITE" id="PS50021"/>
    </source>
</evidence>
<protein>
    <submittedName>
        <fullName evidence="11">Calponin homology domain-containing protein</fullName>
    </submittedName>
</protein>
<evidence type="ECO:0000256" key="7">
    <source>
        <dbReference type="PROSITE-ProRule" id="PRU00283"/>
    </source>
</evidence>
<gene>
    <name evidence="11" type="ORF">Ccrd_010570</name>
</gene>
<dbReference type="OMA" id="AYDNKSQ"/>
<evidence type="ECO:0000256" key="5">
    <source>
        <dbReference type="ARBA" id="ARBA00023054"/>
    </source>
</evidence>
<dbReference type="PROSITE" id="PS50021">
    <property type="entry name" value="CH"/>
    <property type="match status" value="1"/>
</dbReference>
<feature type="compositionally biased region" description="Acidic residues" evidence="8">
    <location>
        <begin position="806"/>
        <end position="816"/>
    </location>
</feature>
<feature type="domain" description="Calponin-homology (CH)" evidence="9">
    <location>
        <begin position="17"/>
        <end position="137"/>
    </location>
</feature>
<feature type="compositionally biased region" description="Low complexity" evidence="8">
    <location>
        <begin position="146"/>
        <end position="160"/>
    </location>
</feature>
<dbReference type="CDD" id="cd21203">
    <property type="entry name" value="CH_AtKIN14-like"/>
    <property type="match status" value="1"/>
</dbReference>
<evidence type="ECO:0000256" key="6">
    <source>
        <dbReference type="ARBA" id="ARBA00023175"/>
    </source>
</evidence>
<evidence type="ECO:0000256" key="8">
    <source>
        <dbReference type="SAM" id="MobiDB-lite"/>
    </source>
</evidence>
<evidence type="ECO:0000259" key="10">
    <source>
        <dbReference type="PROSITE" id="PS50067"/>
    </source>
</evidence>
<dbReference type="PANTHER" id="PTHR47972:SF61">
    <property type="entry name" value="MINUS-END-DIRECTED KINESIN ATPASE"/>
    <property type="match status" value="1"/>
</dbReference>
<dbReference type="GO" id="GO:0005874">
    <property type="term" value="C:microtubule"/>
    <property type="evidence" value="ECO:0007669"/>
    <property type="project" value="UniProtKB-KW"/>
</dbReference>
<feature type="compositionally biased region" description="Polar residues" evidence="8">
    <location>
        <begin position="167"/>
        <end position="196"/>
    </location>
</feature>
<dbReference type="InterPro" id="IPR036872">
    <property type="entry name" value="CH_dom_sf"/>
</dbReference>
<dbReference type="Gene3D" id="3.40.850.10">
    <property type="entry name" value="Kinesin motor domain"/>
    <property type="match status" value="1"/>
</dbReference>
<feature type="region of interest" description="Disordered" evidence="8">
    <location>
        <begin position="334"/>
        <end position="374"/>
    </location>
</feature>
<feature type="region of interest" description="Disordered" evidence="8">
    <location>
        <begin position="143"/>
        <end position="203"/>
    </location>
</feature>
<feature type="binding site" evidence="7">
    <location>
        <begin position="517"/>
        <end position="524"/>
    </location>
    <ligand>
        <name>ATP</name>
        <dbReference type="ChEBI" id="CHEBI:30616"/>
    </ligand>
</feature>
<dbReference type="GO" id="GO:0003777">
    <property type="term" value="F:microtubule motor activity"/>
    <property type="evidence" value="ECO:0007669"/>
    <property type="project" value="InterPro"/>
</dbReference>
<evidence type="ECO:0000256" key="1">
    <source>
        <dbReference type="ARBA" id="ARBA00010899"/>
    </source>
</evidence>
<name>A0A103YL12_CYNCS</name>
<dbReference type="PROSITE" id="PS50067">
    <property type="entry name" value="KINESIN_MOTOR_2"/>
    <property type="match status" value="1"/>
</dbReference>
<evidence type="ECO:0000256" key="3">
    <source>
        <dbReference type="ARBA" id="ARBA00022741"/>
    </source>
</evidence>
<dbReference type="STRING" id="59895.A0A103YL12"/>
<keyword evidence="6 7" id="KW-0505">Motor protein</keyword>
<dbReference type="InterPro" id="IPR001752">
    <property type="entry name" value="Kinesin_motor_dom"/>
</dbReference>
<dbReference type="InterPro" id="IPR036961">
    <property type="entry name" value="Kinesin_motor_dom_sf"/>
</dbReference>
<dbReference type="Gramene" id="KVI11024">
    <property type="protein sequence ID" value="KVI11024"/>
    <property type="gene ID" value="Ccrd_010570"/>
</dbReference>
<reference evidence="11 12" key="1">
    <citation type="journal article" date="2016" name="Sci. Rep.">
        <title>The genome sequence of the outbreeding globe artichoke constructed de novo incorporating a phase-aware low-pass sequencing strategy of F1 progeny.</title>
        <authorList>
            <person name="Scaglione D."/>
            <person name="Reyes-Chin-Wo S."/>
            <person name="Acquadro A."/>
            <person name="Froenicke L."/>
            <person name="Portis E."/>
            <person name="Beitel C."/>
            <person name="Tirone M."/>
            <person name="Mauro R."/>
            <person name="Lo Monaco A."/>
            <person name="Mauromicale G."/>
            <person name="Faccioli P."/>
            <person name="Cattivelli L."/>
            <person name="Rieseberg L."/>
            <person name="Michelmore R."/>
            <person name="Lanteri S."/>
        </authorList>
    </citation>
    <scope>NUCLEOTIDE SEQUENCE [LARGE SCALE GENOMIC DNA]</scope>
    <source>
        <strain evidence="11">2C</strain>
    </source>
</reference>
<dbReference type="InterPro" id="IPR027417">
    <property type="entry name" value="P-loop_NTPase"/>
</dbReference>
<dbReference type="GO" id="GO:0005524">
    <property type="term" value="F:ATP binding"/>
    <property type="evidence" value="ECO:0007669"/>
    <property type="project" value="UniProtKB-UniRule"/>
</dbReference>
<dbReference type="PANTHER" id="PTHR47972">
    <property type="entry name" value="KINESIN-LIKE PROTEIN KLP-3"/>
    <property type="match status" value="1"/>
</dbReference>